<dbReference type="InterPro" id="IPR000073">
    <property type="entry name" value="AB_hydrolase_1"/>
</dbReference>
<dbReference type="Gene3D" id="3.40.50.1820">
    <property type="entry name" value="alpha/beta hydrolase"/>
    <property type="match status" value="1"/>
</dbReference>
<organism evidence="2 3">
    <name type="scientific">Clonostachys chloroleuca</name>
    <dbReference type="NCBI Taxonomy" id="1926264"/>
    <lineage>
        <taxon>Eukaryota</taxon>
        <taxon>Fungi</taxon>
        <taxon>Dikarya</taxon>
        <taxon>Ascomycota</taxon>
        <taxon>Pezizomycotina</taxon>
        <taxon>Sordariomycetes</taxon>
        <taxon>Hypocreomycetidae</taxon>
        <taxon>Hypocreales</taxon>
        <taxon>Bionectriaceae</taxon>
        <taxon>Clonostachys</taxon>
    </lineage>
</organism>
<protein>
    <recommendedName>
        <fullName evidence="1">AB hydrolase-1 domain-containing protein</fullName>
    </recommendedName>
</protein>
<sequence length="370" mass="40681">MGETAAQTARQTPHHRRSFYIGGQYVKDKEGNHSLQGQMYVEHLQPSQSSEIKPFPLLFIHGGTRTGIDWITKPDGEPGWASYFLSQGYELYLVDQPFRGRSPWSPGIGDVIVYPAEQIQKMFTASSNYKLWPQAESHTQWPGSGVMGHPVFDRFYASGVQMIKDQALQEGASQAACTALLDTIGRPVIVFGHSAGGPIPFLLGDVRPGLVKSIVSLEPLGPPFSKVSIRTVPGSPYGISNAPITYEPPVTDPVADLATRVVKAAAPELLDGRLQASDTPRKLVNLERIPVLVVTAPASYHAQYDWCTVEYLRQAGVDATHLKLEDVEILGNGHMMFVEKNSDQIAAEIQKWLEKQASNHRHTPTESNTT</sequence>
<accession>A0AA35LVH1</accession>
<name>A0AA35LVH1_9HYPO</name>
<dbReference type="AlphaFoldDB" id="A0AA35LVH1"/>
<reference evidence="2" key="1">
    <citation type="submission" date="2023-01" db="EMBL/GenBank/DDBJ databases">
        <authorList>
            <person name="Piombo E."/>
        </authorList>
    </citation>
    <scope>NUCLEOTIDE SEQUENCE</scope>
</reference>
<dbReference type="InterPro" id="IPR050228">
    <property type="entry name" value="Carboxylesterase_BioH"/>
</dbReference>
<proteinExistence type="predicted"/>
<dbReference type="Pfam" id="PF12697">
    <property type="entry name" value="Abhydrolase_6"/>
    <property type="match status" value="1"/>
</dbReference>
<dbReference type="CDD" id="cd12809">
    <property type="entry name" value="Esterase_713_like-2"/>
    <property type="match status" value="1"/>
</dbReference>
<dbReference type="PANTHER" id="PTHR43194">
    <property type="entry name" value="HYDROLASE ALPHA/BETA FOLD FAMILY"/>
    <property type="match status" value="1"/>
</dbReference>
<keyword evidence="3" id="KW-1185">Reference proteome</keyword>
<evidence type="ECO:0000313" key="3">
    <source>
        <dbReference type="Proteomes" id="UP001160390"/>
    </source>
</evidence>
<gene>
    <name evidence="2" type="ORF">CCHLO57077_00003765</name>
</gene>
<dbReference type="Proteomes" id="UP001160390">
    <property type="component" value="Unassembled WGS sequence"/>
</dbReference>
<dbReference type="InterPro" id="IPR029058">
    <property type="entry name" value="AB_hydrolase_fold"/>
</dbReference>
<evidence type="ECO:0000313" key="2">
    <source>
        <dbReference type="EMBL" id="CAI6080576.1"/>
    </source>
</evidence>
<feature type="domain" description="AB hydrolase-1" evidence="1">
    <location>
        <begin position="57"/>
        <end position="347"/>
    </location>
</feature>
<comment type="caution">
    <text evidence="2">The sequence shown here is derived from an EMBL/GenBank/DDBJ whole genome shotgun (WGS) entry which is preliminary data.</text>
</comment>
<dbReference type="SUPFAM" id="SSF53474">
    <property type="entry name" value="alpha/beta-Hydrolases"/>
    <property type="match status" value="1"/>
</dbReference>
<evidence type="ECO:0000259" key="1">
    <source>
        <dbReference type="Pfam" id="PF12697"/>
    </source>
</evidence>
<dbReference type="PANTHER" id="PTHR43194:SF4">
    <property type="entry name" value="AB HYDROLASE-1 DOMAIN-CONTAINING PROTEIN"/>
    <property type="match status" value="1"/>
</dbReference>
<dbReference type="EMBL" id="CABFNP030000705">
    <property type="protein sequence ID" value="CAI6080576.1"/>
    <property type="molecule type" value="Genomic_DNA"/>
</dbReference>